<reference evidence="1" key="2">
    <citation type="journal article" date="2023" name="Science">
        <title>Genomic signatures of disease resistance in endangered staghorn corals.</title>
        <authorList>
            <person name="Vollmer S.V."/>
            <person name="Selwyn J.D."/>
            <person name="Despard B.A."/>
            <person name="Roesel C.L."/>
        </authorList>
    </citation>
    <scope>NUCLEOTIDE SEQUENCE</scope>
    <source>
        <strain evidence="1">K2</strain>
    </source>
</reference>
<comment type="caution">
    <text evidence="1">The sequence shown here is derived from an EMBL/GenBank/DDBJ whole genome shotgun (WGS) entry which is preliminary data.</text>
</comment>
<reference evidence="1" key="1">
    <citation type="journal article" date="2023" name="G3 (Bethesda)">
        <title>Whole genome assembly and annotation of the endangered Caribbean coral Acropora cervicornis.</title>
        <authorList>
            <person name="Selwyn J.D."/>
            <person name="Vollmer S.V."/>
        </authorList>
    </citation>
    <scope>NUCLEOTIDE SEQUENCE</scope>
    <source>
        <strain evidence="1">K2</strain>
    </source>
</reference>
<dbReference type="AlphaFoldDB" id="A0AAD9QGZ6"/>
<sequence length="157" mass="17822">MNVESWCTVELNSKQDWLRANRKHNPSAFASSAFKGDSNQHHVSRLVFGSCVPEKHKEKRHFPDKADTQLNILQCSSGITRITSNVSLWRAHSGHKLLLCLCWNVKVVELLAKESSTLVFILLSMLKTDVVDLSAVSLSVRDSVDKDWERVYQEQDA</sequence>
<gene>
    <name evidence="1" type="ORF">P5673_016572</name>
</gene>
<protein>
    <submittedName>
        <fullName evidence="1">Protein SPATA45-like protein</fullName>
    </submittedName>
</protein>
<dbReference type="EMBL" id="JARQWQ010000035">
    <property type="protein sequence ID" value="KAK2560781.1"/>
    <property type="molecule type" value="Genomic_DNA"/>
</dbReference>
<evidence type="ECO:0000313" key="2">
    <source>
        <dbReference type="Proteomes" id="UP001249851"/>
    </source>
</evidence>
<proteinExistence type="predicted"/>
<organism evidence="1 2">
    <name type="scientific">Acropora cervicornis</name>
    <name type="common">Staghorn coral</name>
    <dbReference type="NCBI Taxonomy" id="6130"/>
    <lineage>
        <taxon>Eukaryota</taxon>
        <taxon>Metazoa</taxon>
        <taxon>Cnidaria</taxon>
        <taxon>Anthozoa</taxon>
        <taxon>Hexacorallia</taxon>
        <taxon>Scleractinia</taxon>
        <taxon>Astrocoeniina</taxon>
        <taxon>Acroporidae</taxon>
        <taxon>Acropora</taxon>
    </lineage>
</organism>
<accession>A0AAD9QGZ6</accession>
<keyword evidence="2" id="KW-1185">Reference proteome</keyword>
<evidence type="ECO:0000313" key="1">
    <source>
        <dbReference type="EMBL" id="KAK2560781.1"/>
    </source>
</evidence>
<name>A0AAD9QGZ6_ACRCE</name>
<dbReference type="Proteomes" id="UP001249851">
    <property type="component" value="Unassembled WGS sequence"/>
</dbReference>